<sequence>MHEVLTLTDLRAMTPDAAAAWLVYRQAEGAGPLDTALLADWLELDPAHLEAWRQANGAWSDFEGAADDEILAALRADARAAGPEQPKWRFSAAVAAAVLVVAVGAMIGVAVQGPQGPAKTPPIAAGSQAPVPYANSQAGPLSFQLADGTRMTLRAGSQAQVALSASQRDVRLVSGRAFFDVAHDTRRPFSVHVADQKVVALGTRFDVQLRPGELQVVLVEGRVSVRAAQVAGAAILLEPGQQLVIREGAKPVVSPADLDEVARWQARYVVFENVTLSEAAAQLNRLGAKQLLVRDPEVGALRITGRFRVGDMEGFGQSLSLLHPVHVVQHGPNQWELVEGR</sequence>
<feature type="domain" description="FecR N-terminal" evidence="3">
    <location>
        <begin position="16"/>
        <end position="55"/>
    </location>
</feature>
<keyword evidence="1" id="KW-1133">Transmembrane helix</keyword>
<proteinExistence type="predicted"/>
<dbReference type="InterPro" id="IPR006860">
    <property type="entry name" value="FecR"/>
</dbReference>
<dbReference type="Gene3D" id="2.60.120.1440">
    <property type="match status" value="1"/>
</dbReference>
<protein>
    <submittedName>
        <fullName evidence="4">Transmembrane sensor</fullName>
    </submittedName>
</protein>
<evidence type="ECO:0000256" key="1">
    <source>
        <dbReference type="SAM" id="Phobius"/>
    </source>
</evidence>
<dbReference type="InterPro" id="IPR012373">
    <property type="entry name" value="Ferrdict_sens_TM"/>
</dbReference>
<feature type="transmembrane region" description="Helical" evidence="1">
    <location>
        <begin position="90"/>
        <end position="111"/>
    </location>
</feature>
<keyword evidence="1 4" id="KW-0812">Transmembrane</keyword>
<evidence type="ECO:0000259" key="3">
    <source>
        <dbReference type="Pfam" id="PF16220"/>
    </source>
</evidence>
<accession>A0ABV2EPE4</accession>
<name>A0ABV2EPE4_9CAUL</name>
<dbReference type="EMBL" id="JBEPLU010000003">
    <property type="protein sequence ID" value="MET3528527.1"/>
    <property type="molecule type" value="Genomic_DNA"/>
</dbReference>
<feature type="domain" description="FecR protein" evidence="2">
    <location>
        <begin position="141"/>
        <end position="223"/>
    </location>
</feature>
<reference evidence="4 5" key="1">
    <citation type="submission" date="2024-06" db="EMBL/GenBank/DDBJ databases">
        <title>Genomic Encyclopedia of Type Strains, Phase IV (KMG-IV): sequencing the most valuable type-strain genomes for metagenomic binning, comparative biology and taxonomic classification.</title>
        <authorList>
            <person name="Goeker M."/>
        </authorList>
    </citation>
    <scope>NUCLEOTIDE SEQUENCE [LARGE SCALE GENOMIC DNA]</scope>
    <source>
        <strain evidence="4 5">DSM 17809</strain>
    </source>
</reference>
<keyword evidence="5" id="KW-1185">Reference proteome</keyword>
<dbReference type="Pfam" id="PF16220">
    <property type="entry name" value="DUF4880"/>
    <property type="match status" value="1"/>
</dbReference>
<dbReference type="Pfam" id="PF04773">
    <property type="entry name" value="FecR"/>
    <property type="match status" value="1"/>
</dbReference>
<evidence type="ECO:0000313" key="4">
    <source>
        <dbReference type="EMBL" id="MET3528527.1"/>
    </source>
</evidence>
<dbReference type="RefSeq" id="WP_354298396.1">
    <property type="nucleotide sequence ID" value="NZ_JBEPLU010000003.1"/>
</dbReference>
<evidence type="ECO:0000313" key="5">
    <source>
        <dbReference type="Proteomes" id="UP001549110"/>
    </source>
</evidence>
<dbReference type="PANTHER" id="PTHR30273:SF2">
    <property type="entry name" value="PROTEIN FECR"/>
    <property type="match status" value="1"/>
</dbReference>
<comment type="caution">
    <text evidence="4">The sequence shown here is derived from an EMBL/GenBank/DDBJ whole genome shotgun (WGS) entry which is preliminary data.</text>
</comment>
<gene>
    <name evidence="4" type="ORF">ABID41_003666</name>
</gene>
<organism evidence="4 5">
    <name type="scientific">Phenylobacterium koreense</name>
    <dbReference type="NCBI Taxonomy" id="266125"/>
    <lineage>
        <taxon>Bacteria</taxon>
        <taxon>Pseudomonadati</taxon>
        <taxon>Pseudomonadota</taxon>
        <taxon>Alphaproteobacteria</taxon>
        <taxon>Caulobacterales</taxon>
        <taxon>Caulobacteraceae</taxon>
        <taxon>Phenylobacterium</taxon>
    </lineage>
</organism>
<evidence type="ECO:0000259" key="2">
    <source>
        <dbReference type="Pfam" id="PF04773"/>
    </source>
</evidence>
<dbReference type="PANTHER" id="PTHR30273">
    <property type="entry name" value="PERIPLASMIC SIGNAL SENSOR AND SIGMA FACTOR ACTIVATOR FECR-RELATED"/>
    <property type="match status" value="1"/>
</dbReference>
<dbReference type="InterPro" id="IPR032623">
    <property type="entry name" value="FecR_N"/>
</dbReference>
<dbReference type="PIRSF" id="PIRSF018266">
    <property type="entry name" value="FecR"/>
    <property type="match status" value="1"/>
</dbReference>
<dbReference type="Proteomes" id="UP001549110">
    <property type="component" value="Unassembled WGS sequence"/>
</dbReference>
<keyword evidence="1" id="KW-0472">Membrane</keyword>